<dbReference type="Proteomes" id="UP000254848">
    <property type="component" value="Unassembled WGS sequence"/>
</dbReference>
<gene>
    <name evidence="6" type="ORF">C8D90_101819</name>
</gene>
<dbReference type="Pfam" id="PF03466">
    <property type="entry name" value="LysR_substrate"/>
    <property type="match status" value="1"/>
</dbReference>
<evidence type="ECO:0000313" key="7">
    <source>
        <dbReference type="Proteomes" id="UP000254848"/>
    </source>
</evidence>
<keyword evidence="4" id="KW-0804">Transcription</keyword>
<dbReference type="InterPro" id="IPR036388">
    <property type="entry name" value="WH-like_DNA-bd_sf"/>
</dbReference>
<keyword evidence="7" id="KW-1185">Reference proteome</keyword>
<dbReference type="OrthoDB" id="6804990at2"/>
<reference evidence="6 7" key="1">
    <citation type="submission" date="2018-07" db="EMBL/GenBank/DDBJ databases">
        <title>Genomic Encyclopedia of Type Strains, Phase IV (KMG-IV): sequencing the most valuable type-strain genomes for metagenomic binning, comparative biology and taxonomic classification.</title>
        <authorList>
            <person name="Goeker M."/>
        </authorList>
    </citation>
    <scope>NUCLEOTIDE SEQUENCE [LARGE SCALE GENOMIC DNA]</scope>
    <source>
        <strain evidence="6 7">DSM 103736</strain>
    </source>
</reference>
<evidence type="ECO:0000256" key="2">
    <source>
        <dbReference type="ARBA" id="ARBA00023015"/>
    </source>
</evidence>
<dbReference type="GO" id="GO:0003700">
    <property type="term" value="F:DNA-binding transcription factor activity"/>
    <property type="evidence" value="ECO:0007669"/>
    <property type="project" value="InterPro"/>
</dbReference>
<comment type="caution">
    <text evidence="6">The sequence shown here is derived from an EMBL/GenBank/DDBJ whole genome shotgun (WGS) entry which is preliminary data.</text>
</comment>
<dbReference type="PANTHER" id="PTHR30346:SF0">
    <property type="entry name" value="HCA OPERON TRANSCRIPTIONAL ACTIVATOR HCAR"/>
    <property type="match status" value="1"/>
</dbReference>
<dbReference type="InterPro" id="IPR005119">
    <property type="entry name" value="LysR_subst-bd"/>
</dbReference>
<dbReference type="PANTHER" id="PTHR30346">
    <property type="entry name" value="TRANSCRIPTIONAL DUAL REGULATOR HCAR-RELATED"/>
    <property type="match status" value="1"/>
</dbReference>
<dbReference type="InterPro" id="IPR000847">
    <property type="entry name" value="LysR_HTH_N"/>
</dbReference>
<dbReference type="RefSeq" id="WP_115457094.1">
    <property type="nucleotide sequence ID" value="NZ_QRAP01000001.1"/>
</dbReference>
<feature type="domain" description="HTH lysR-type" evidence="5">
    <location>
        <begin position="2"/>
        <end position="59"/>
    </location>
</feature>
<protein>
    <submittedName>
        <fullName evidence="6">LysR family transcriptional regulator</fullName>
    </submittedName>
</protein>
<dbReference type="InterPro" id="IPR036390">
    <property type="entry name" value="WH_DNA-bd_sf"/>
</dbReference>
<dbReference type="Pfam" id="PF00126">
    <property type="entry name" value="HTH_1"/>
    <property type="match status" value="1"/>
</dbReference>
<dbReference type="EMBL" id="QRAP01000001">
    <property type="protein sequence ID" value="RDK97371.1"/>
    <property type="molecule type" value="Genomic_DNA"/>
</dbReference>
<dbReference type="AlphaFoldDB" id="A0A370R4L9"/>
<accession>A0A370R4L9</accession>
<sequence length="310" mass="34812">MLDLKQIQCFVSVATELNFSAAARQLNMTQPPLSRHIQLLEHQLGVRLFERSTRTVKLTAAGRLFYAEAQSLLEKAHSAMLNVQRVVMGAMGNVTVSFVSTATYDFLPSAIAQCSHLCPDINITLKEMNTAKQLEALRLHQTDLAIVREPFIHPDCNCETLLQETFTLALPAQHPLAQKAGKLSPQALENQPFIMYAFSAWQPFYETLTGMFRSLEVRPRYVQYIGSTLTILSLVNAGLGLALVPESAAGIHFRNVVFRRVTLPADIRSSLYLIYRRDNDNTAFETVLKHIREAVKNANQNREENEAPAR</sequence>
<evidence type="ECO:0000313" key="6">
    <source>
        <dbReference type="EMBL" id="RDK97371.1"/>
    </source>
</evidence>
<dbReference type="PROSITE" id="PS50931">
    <property type="entry name" value="HTH_LYSR"/>
    <property type="match status" value="1"/>
</dbReference>
<dbReference type="Gene3D" id="1.10.10.10">
    <property type="entry name" value="Winged helix-like DNA-binding domain superfamily/Winged helix DNA-binding domain"/>
    <property type="match status" value="1"/>
</dbReference>
<evidence type="ECO:0000256" key="3">
    <source>
        <dbReference type="ARBA" id="ARBA00023125"/>
    </source>
</evidence>
<evidence type="ECO:0000256" key="1">
    <source>
        <dbReference type="ARBA" id="ARBA00009437"/>
    </source>
</evidence>
<dbReference type="GO" id="GO:0032993">
    <property type="term" value="C:protein-DNA complex"/>
    <property type="evidence" value="ECO:0007669"/>
    <property type="project" value="TreeGrafter"/>
</dbReference>
<dbReference type="FunFam" id="1.10.10.10:FF:000001">
    <property type="entry name" value="LysR family transcriptional regulator"/>
    <property type="match status" value="1"/>
</dbReference>
<name>A0A370R4L9_9GAMM</name>
<keyword evidence="3" id="KW-0238">DNA-binding</keyword>
<dbReference type="GO" id="GO:0003677">
    <property type="term" value="F:DNA binding"/>
    <property type="evidence" value="ECO:0007669"/>
    <property type="project" value="UniProtKB-KW"/>
</dbReference>
<evidence type="ECO:0000259" key="5">
    <source>
        <dbReference type="PROSITE" id="PS50931"/>
    </source>
</evidence>
<organism evidence="6 7">
    <name type="scientific">Enterobacillus tribolii</name>
    <dbReference type="NCBI Taxonomy" id="1487935"/>
    <lineage>
        <taxon>Bacteria</taxon>
        <taxon>Pseudomonadati</taxon>
        <taxon>Pseudomonadota</taxon>
        <taxon>Gammaproteobacteria</taxon>
        <taxon>Enterobacterales</taxon>
        <taxon>Hafniaceae</taxon>
        <taxon>Enterobacillus</taxon>
    </lineage>
</organism>
<dbReference type="PRINTS" id="PR00039">
    <property type="entry name" value="HTHLYSR"/>
</dbReference>
<dbReference type="SUPFAM" id="SSF53850">
    <property type="entry name" value="Periplasmic binding protein-like II"/>
    <property type="match status" value="1"/>
</dbReference>
<dbReference type="SUPFAM" id="SSF46785">
    <property type="entry name" value="Winged helix' DNA-binding domain"/>
    <property type="match status" value="1"/>
</dbReference>
<dbReference type="Gene3D" id="3.40.190.10">
    <property type="entry name" value="Periplasmic binding protein-like II"/>
    <property type="match status" value="2"/>
</dbReference>
<proteinExistence type="inferred from homology"/>
<evidence type="ECO:0000256" key="4">
    <source>
        <dbReference type="ARBA" id="ARBA00023163"/>
    </source>
</evidence>
<keyword evidence="2" id="KW-0805">Transcription regulation</keyword>
<comment type="similarity">
    <text evidence="1">Belongs to the LysR transcriptional regulatory family.</text>
</comment>